<keyword evidence="2" id="KW-1185">Reference proteome</keyword>
<proteinExistence type="predicted"/>
<evidence type="ECO:0000313" key="1">
    <source>
        <dbReference type="EMBL" id="PPQ80394.1"/>
    </source>
</evidence>
<evidence type="ECO:0000313" key="2">
    <source>
        <dbReference type="Proteomes" id="UP000283269"/>
    </source>
</evidence>
<dbReference type="AlphaFoldDB" id="A0A409WPF2"/>
<organism evidence="1 2">
    <name type="scientific">Psilocybe cyanescens</name>
    <dbReference type="NCBI Taxonomy" id="93625"/>
    <lineage>
        <taxon>Eukaryota</taxon>
        <taxon>Fungi</taxon>
        <taxon>Dikarya</taxon>
        <taxon>Basidiomycota</taxon>
        <taxon>Agaricomycotina</taxon>
        <taxon>Agaricomycetes</taxon>
        <taxon>Agaricomycetidae</taxon>
        <taxon>Agaricales</taxon>
        <taxon>Agaricineae</taxon>
        <taxon>Strophariaceae</taxon>
        <taxon>Psilocybe</taxon>
    </lineage>
</organism>
<reference evidence="1 2" key="1">
    <citation type="journal article" date="2018" name="Evol. Lett.">
        <title>Horizontal gene cluster transfer increased hallucinogenic mushroom diversity.</title>
        <authorList>
            <person name="Reynolds H.T."/>
            <person name="Vijayakumar V."/>
            <person name="Gluck-Thaler E."/>
            <person name="Korotkin H.B."/>
            <person name="Matheny P.B."/>
            <person name="Slot J.C."/>
        </authorList>
    </citation>
    <scope>NUCLEOTIDE SEQUENCE [LARGE SCALE GENOMIC DNA]</scope>
    <source>
        <strain evidence="1 2">2631</strain>
    </source>
</reference>
<accession>A0A409WPF2</accession>
<dbReference type="EMBL" id="NHYD01003333">
    <property type="protein sequence ID" value="PPQ80394.1"/>
    <property type="molecule type" value="Genomic_DNA"/>
</dbReference>
<sequence length="225" mass="25694">MLCAAKRIFGTAYLLHFTDAYCSNLWMYSDSDSVPSVSLHLIPPSHGGTHSPIEENLLDQSELPIADFNGYSFHGWISEFDEQVFAREGFSSVIVPFDWYPHLAAFLGTMLVKNQYAALNTIFEGHSYLKIITRKCFLPFIKCLPYAIPTQQNLNALRALRYLCSTINPRHQWRPPLGFYSLAIDFLKKYDRSSLSFPELDSLKDWLSLVNLGEHYRASADLRGT</sequence>
<gene>
    <name evidence="1" type="ORF">CVT25_001711</name>
</gene>
<comment type="caution">
    <text evidence="1">The sequence shown here is derived from an EMBL/GenBank/DDBJ whole genome shotgun (WGS) entry which is preliminary data.</text>
</comment>
<name>A0A409WPF2_PSICY</name>
<protein>
    <submittedName>
        <fullName evidence="1">Uncharacterized protein</fullName>
    </submittedName>
</protein>
<dbReference type="InParanoid" id="A0A409WPF2"/>
<dbReference type="Proteomes" id="UP000283269">
    <property type="component" value="Unassembled WGS sequence"/>
</dbReference>